<dbReference type="AlphaFoldDB" id="A0A402CV54"/>
<dbReference type="RefSeq" id="WP_119321252.1">
    <property type="nucleotide sequence ID" value="NZ_AP025739.1"/>
</dbReference>
<accession>A0A402CV54</accession>
<dbReference type="SUPFAM" id="SSF82171">
    <property type="entry name" value="DPP6 N-terminal domain-like"/>
    <property type="match status" value="1"/>
</dbReference>
<dbReference type="OrthoDB" id="2533874at2"/>
<dbReference type="InterPro" id="IPR011659">
    <property type="entry name" value="WD40"/>
</dbReference>
<reference evidence="1 2" key="1">
    <citation type="journal article" date="2019" name="Int. J. Syst. Evol. Microbiol.">
        <title>Capsulimonas corticalis gen. nov., sp. nov., an aerobic capsulated bacterium, of a novel bacterial order, Capsulimonadales ord. nov., of the class Armatimonadia of the phylum Armatimonadetes.</title>
        <authorList>
            <person name="Li J."/>
            <person name="Kudo C."/>
            <person name="Tonouchi A."/>
        </authorList>
    </citation>
    <scope>NUCLEOTIDE SEQUENCE [LARGE SCALE GENOMIC DNA]</scope>
    <source>
        <strain evidence="1 2">AX-7</strain>
    </source>
</reference>
<dbReference type="Pfam" id="PF07676">
    <property type="entry name" value="PD40"/>
    <property type="match status" value="3"/>
</dbReference>
<dbReference type="Proteomes" id="UP000287394">
    <property type="component" value="Chromosome"/>
</dbReference>
<dbReference type="Gene3D" id="2.120.10.30">
    <property type="entry name" value="TolB, C-terminal domain"/>
    <property type="match status" value="1"/>
</dbReference>
<keyword evidence="2" id="KW-1185">Reference proteome</keyword>
<evidence type="ECO:0000313" key="2">
    <source>
        <dbReference type="Proteomes" id="UP000287394"/>
    </source>
</evidence>
<dbReference type="EMBL" id="AP025739">
    <property type="protein sequence ID" value="BDI30285.1"/>
    <property type="molecule type" value="Genomic_DNA"/>
</dbReference>
<name>A0A402CV54_9BACT</name>
<dbReference type="KEGG" id="ccot:CCAX7_23360"/>
<protein>
    <submittedName>
        <fullName evidence="1">Uncharacterized protein</fullName>
    </submittedName>
</protein>
<organism evidence="1 2">
    <name type="scientific">Capsulimonas corticalis</name>
    <dbReference type="NCBI Taxonomy" id="2219043"/>
    <lineage>
        <taxon>Bacteria</taxon>
        <taxon>Bacillati</taxon>
        <taxon>Armatimonadota</taxon>
        <taxon>Armatimonadia</taxon>
        <taxon>Capsulimonadales</taxon>
        <taxon>Capsulimonadaceae</taxon>
        <taxon>Capsulimonas</taxon>
    </lineage>
</organism>
<dbReference type="InterPro" id="IPR011042">
    <property type="entry name" value="6-blade_b-propeller_TolB-like"/>
</dbReference>
<proteinExistence type="predicted"/>
<gene>
    <name evidence="1" type="ORF">CCAX7_23360</name>
</gene>
<evidence type="ECO:0000313" key="1">
    <source>
        <dbReference type="EMBL" id="BDI30285.1"/>
    </source>
</evidence>
<sequence length="371" mass="39839">MPSLVISSIDDPPPPRAKRWPWFVATALVGIPLAITLAGRFTAPPVVLALPVGRLIYMDADAPSEKTTTLRGMRLVTPDGASRELLREVEPQDTDGGSRDWINQPTFSPDGKQIAYVKQVITILEGTHDIVHQLWVSPSNTNMPGGGKPRLLLDLSKNQMQPPSGLAWTPDGKSIVFLNDGTIYTVPVAGGSPAAAPLYLPPIPASKDGAPATSAPATGPMGLRAFLARTKSSADLNVFESESHRTDPSQSQYETGVDTVAYSTISNVAAYALNPARDKVAYVTKAPTLNILVSDSPQRHAARVFHIDPGWSVFGGRTITSLRWSPDGKYLAYTVSKPPVPEDELFCLDLATGKSVKLPMRVGRAGWDWGV</sequence>